<evidence type="ECO:0000313" key="5">
    <source>
        <dbReference type="Proteomes" id="UP001177003"/>
    </source>
</evidence>
<dbReference type="Pfam" id="PF07891">
    <property type="entry name" value="DUF1666"/>
    <property type="match status" value="1"/>
</dbReference>
<feature type="coiled-coil region" evidence="1">
    <location>
        <begin position="454"/>
        <end position="481"/>
    </location>
</feature>
<keyword evidence="5" id="KW-1185">Reference proteome</keyword>
<feature type="transmembrane region" description="Helical" evidence="3">
    <location>
        <begin position="112"/>
        <end position="129"/>
    </location>
</feature>
<organism evidence="4 5">
    <name type="scientific">Lactuca saligna</name>
    <name type="common">Willowleaf lettuce</name>
    <dbReference type="NCBI Taxonomy" id="75948"/>
    <lineage>
        <taxon>Eukaryota</taxon>
        <taxon>Viridiplantae</taxon>
        <taxon>Streptophyta</taxon>
        <taxon>Embryophyta</taxon>
        <taxon>Tracheophyta</taxon>
        <taxon>Spermatophyta</taxon>
        <taxon>Magnoliopsida</taxon>
        <taxon>eudicotyledons</taxon>
        <taxon>Gunneridae</taxon>
        <taxon>Pentapetalae</taxon>
        <taxon>asterids</taxon>
        <taxon>campanulids</taxon>
        <taxon>Asterales</taxon>
        <taxon>Asteraceae</taxon>
        <taxon>Cichorioideae</taxon>
        <taxon>Cichorieae</taxon>
        <taxon>Lactucinae</taxon>
        <taxon>Lactuca</taxon>
    </lineage>
</organism>
<dbReference type="EMBL" id="OX465084">
    <property type="protein sequence ID" value="CAI9297095.1"/>
    <property type="molecule type" value="Genomic_DNA"/>
</dbReference>
<evidence type="ECO:0000256" key="3">
    <source>
        <dbReference type="SAM" id="Phobius"/>
    </source>
</evidence>
<dbReference type="PANTHER" id="PTHR46741">
    <property type="entry name" value="OS09G0413600 PROTEIN"/>
    <property type="match status" value="1"/>
</dbReference>
<reference evidence="4" key="1">
    <citation type="submission" date="2023-04" db="EMBL/GenBank/DDBJ databases">
        <authorList>
            <person name="Vijverberg K."/>
            <person name="Xiong W."/>
            <person name="Schranz E."/>
        </authorList>
    </citation>
    <scope>NUCLEOTIDE SEQUENCE</scope>
</reference>
<evidence type="ECO:0000256" key="1">
    <source>
        <dbReference type="SAM" id="Coils"/>
    </source>
</evidence>
<dbReference type="AlphaFoldDB" id="A0AA35ZQN6"/>
<dbReference type="Proteomes" id="UP001177003">
    <property type="component" value="Chromosome 8"/>
</dbReference>
<feature type="region of interest" description="Disordered" evidence="2">
    <location>
        <begin position="267"/>
        <end position="331"/>
    </location>
</feature>
<dbReference type="PANTHER" id="PTHR46741:SF4">
    <property type="entry name" value="FINGER FYVE DOMAIN PROTEIN, PUTATIVE (DUF1666)-RELATED"/>
    <property type="match status" value="1"/>
</dbReference>
<proteinExistence type="predicted"/>
<name>A0AA35ZQN6_LACSI</name>
<keyword evidence="3" id="KW-0472">Membrane</keyword>
<evidence type="ECO:0000256" key="2">
    <source>
        <dbReference type="SAM" id="MobiDB-lite"/>
    </source>
</evidence>
<protein>
    <submittedName>
        <fullName evidence="4">Uncharacterized protein</fullName>
    </submittedName>
</protein>
<sequence length="860" mass="100290">MDYYAPNKYGLILLRERSNPKPKTYPLCLQLPVVDLQVLKLDCTEALNLDDCTLLISPFRLYLKNDKLTILRVKPVNMATHKLFTLKSYFNFMDEPVTADLVQRTMKKLCRFLWVLLCDFVLFLSGHLIKHLARSRIDNDHENNLDTTVVFNELEEATARSSRGSNFIGFDEDYKSEFTFGFQFQMKEEDFMSYKGVTEAKSRNTGEAFMENELKTTTNTSKYQFVPVHDFSEFVAAPESASFTVHESVMEDDFIIKEKGISKKDFSDLEVEQEPKIKDEQKGWNETSNLPSNEKVDDFIEPKVSSTQIHQSADLPNPDSINSEEKSKESVKLHVKNQLNSGKNGVSEPEKVNWLGDFFMRSDSFSYGVQSSQEHEPDSLDSNLESYDSSNEFISISPQDVEIINEKESESLSPEEIDDDYIEFEPNLKDHENIQQRNLDSNAKHESDSFIKKMESQTEAMKTWELDLEAEEDEADVLLEHQELIGQMKMELKNARTGGLPTILEESETPRMKEDLKPLKMDEKLEHRDLMAEIQKFYKSYNEKMRKLDVLNYQTLQAINFLRMKHPDQMNTGENNTSLSALKSVLLPSLWPCKLRRIYADPTLKSITELNKDLEIVYVGQACLSWEILHWQYKKSKELQLYDPQGYRSYNQVAIEFQQFYVLLRRFTEDELFQGPRVLNYTKQRCILKGLLQVPAIRDDNLKEKKARKEEKEDIVSISTMATMIKESMTVFWEFLHTDKDTTNLFLTIILQGTKAHLQDPNDSTLFLEIKTNHQKKERRLKDMLRTGNCIVKKFQKHQETILDQHMFVSQVELRLVSRVLSLPRLSRDQLLWCQSKLNNIKFVDRKVEVEDSLFLLFPC</sequence>
<feature type="compositionally biased region" description="Basic and acidic residues" evidence="2">
    <location>
        <begin position="267"/>
        <end position="283"/>
    </location>
</feature>
<dbReference type="InterPro" id="IPR012870">
    <property type="entry name" value="DUF1666"/>
</dbReference>
<accession>A0AA35ZQN6</accession>
<keyword evidence="3" id="KW-0812">Transmembrane</keyword>
<gene>
    <name evidence="4" type="ORF">LSALG_LOCUS35930</name>
</gene>
<keyword evidence="3" id="KW-1133">Transmembrane helix</keyword>
<evidence type="ECO:0000313" key="4">
    <source>
        <dbReference type="EMBL" id="CAI9297095.1"/>
    </source>
</evidence>
<keyword evidence="1" id="KW-0175">Coiled coil</keyword>